<dbReference type="AlphaFoldDB" id="A0A7J6V863"/>
<feature type="region of interest" description="Disordered" evidence="1">
    <location>
        <begin position="472"/>
        <end position="515"/>
    </location>
</feature>
<evidence type="ECO:0000313" key="3">
    <source>
        <dbReference type="Proteomes" id="UP000554482"/>
    </source>
</evidence>
<accession>A0A7J6V863</accession>
<evidence type="ECO:0000313" key="2">
    <source>
        <dbReference type="EMBL" id="KAF5180380.1"/>
    </source>
</evidence>
<keyword evidence="3" id="KW-1185">Reference proteome</keyword>
<sequence>LLAGSFNNPSIYQEVAHKDTSDFSSRSTNTCATSSNKSVEVVANSYNSVTHDQQDTLFEAFLIDNDFEENLRQLSDFLGLPDDSLVKTFDKNVGELNDGILQNLDVSDYNLDQPETENITADCSNDTDETNDYQISAENNYIENLEEVEPLTSKWMFSDNASNQDMDKPTSYRGNKSTDPDNIDNANSYFSPEFELVEGVLMERRGDFHFNRTSHQQQSHRRRQNLNQHADPRRSESLNWRVRSESRSMVETPDPYLHMATNPNSQSRFHSSTSQPLINSIVSKALSGMKGTHQISHPRPHVQGGEMRNEVPIRNSQMLNVTGFKNLDERIARGPRMAGHGRPTLSTQNAGKVNNFAKNIPPINQNQCSQRMKSSAMGRVNNNSSKRAEVTVPLENHETVGTLDKNKNVPNIPEVQQNCQNKGKSIMGNVDPAPTAQPRPRRAFHLIRNGLPLVYRTEGANWTYAPLKQLTRVSSKPNPNPVQQGKTAGPAGTKTTDEKKGSSGQDRPSTAVPYGNFTMGHKNEVLGAVGNCRDVFLYAKQFLPADLVEELNI</sequence>
<comment type="caution">
    <text evidence="2">The sequence shown here is derived from an EMBL/GenBank/DDBJ whole genome shotgun (WGS) entry which is preliminary data.</text>
</comment>
<reference evidence="2 3" key="1">
    <citation type="submission" date="2020-06" db="EMBL/GenBank/DDBJ databases">
        <title>Transcriptomic and genomic resources for Thalictrum thalictroides and T. hernandezii: Facilitating candidate gene discovery in an emerging model plant lineage.</title>
        <authorList>
            <person name="Arias T."/>
            <person name="Riano-Pachon D.M."/>
            <person name="Di Stilio V.S."/>
        </authorList>
    </citation>
    <scope>NUCLEOTIDE SEQUENCE [LARGE SCALE GENOMIC DNA]</scope>
    <source>
        <strain evidence="3">cv. WT478/WT964</strain>
        <tissue evidence="2">Leaves</tissue>
    </source>
</reference>
<organism evidence="2 3">
    <name type="scientific">Thalictrum thalictroides</name>
    <name type="common">Rue-anemone</name>
    <name type="synonym">Anemone thalictroides</name>
    <dbReference type="NCBI Taxonomy" id="46969"/>
    <lineage>
        <taxon>Eukaryota</taxon>
        <taxon>Viridiplantae</taxon>
        <taxon>Streptophyta</taxon>
        <taxon>Embryophyta</taxon>
        <taxon>Tracheophyta</taxon>
        <taxon>Spermatophyta</taxon>
        <taxon>Magnoliopsida</taxon>
        <taxon>Ranunculales</taxon>
        <taxon>Ranunculaceae</taxon>
        <taxon>Thalictroideae</taxon>
        <taxon>Thalictrum</taxon>
    </lineage>
</organism>
<feature type="region of interest" description="Disordered" evidence="1">
    <location>
        <begin position="211"/>
        <end position="247"/>
    </location>
</feature>
<proteinExistence type="predicted"/>
<feature type="compositionally biased region" description="Basic and acidic residues" evidence="1">
    <location>
        <begin position="230"/>
        <end position="247"/>
    </location>
</feature>
<evidence type="ECO:0000256" key="1">
    <source>
        <dbReference type="SAM" id="MobiDB-lite"/>
    </source>
</evidence>
<dbReference type="EMBL" id="JABWDY010037517">
    <property type="protein sequence ID" value="KAF5180380.1"/>
    <property type="molecule type" value="Genomic_DNA"/>
</dbReference>
<gene>
    <name evidence="2" type="ORF">FRX31_030034</name>
</gene>
<feature type="compositionally biased region" description="Low complexity" evidence="1">
    <location>
        <begin position="485"/>
        <end position="494"/>
    </location>
</feature>
<dbReference type="OrthoDB" id="10577908at2759"/>
<protein>
    <submittedName>
        <fullName evidence="2">Uncharacterized protein</fullName>
    </submittedName>
</protein>
<name>A0A7J6V863_THATH</name>
<feature type="region of interest" description="Disordered" evidence="1">
    <location>
        <begin position="159"/>
        <end position="188"/>
    </location>
</feature>
<feature type="non-terminal residue" evidence="2">
    <location>
        <position position="553"/>
    </location>
</feature>
<feature type="compositionally biased region" description="Polar residues" evidence="1">
    <location>
        <begin position="472"/>
        <end position="484"/>
    </location>
</feature>
<dbReference type="Proteomes" id="UP000554482">
    <property type="component" value="Unassembled WGS sequence"/>
</dbReference>